<comment type="caution">
    <text evidence="1">The sequence shown here is derived from an EMBL/GenBank/DDBJ whole genome shotgun (WGS) entry which is preliminary data.</text>
</comment>
<evidence type="ECO:0000313" key="1">
    <source>
        <dbReference type="EMBL" id="KAJ7314470.1"/>
    </source>
</evidence>
<keyword evidence="2" id="KW-1185">Reference proteome</keyword>
<sequence length="234" mass="25989">MPPPLVLPQSQSQFVPPIASLNSPAGASPSLCSLFPHVKSACITSVITHDLPALDLYKLDKRVKDPTPQLLIDASGTVAMGSMKLRTYKTLNSVTFPLHVYFAILGAHLRTVAPSVYFWRYITHIELLALEYEWSAVFEYHTLFFDLQQEDMLSGLYSNWGLLDPNLLCIHVYPFKKAVQVAKPPSTKRSATSAGGEACRNFNTGKCDTPCAYKHPHICSAPSCRTDHPFTQHK</sequence>
<dbReference type="Proteomes" id="UP001218218">
    <property type="component" value="Unassembled WGS sequence"/>
</dbReference>
<protein>
    <submittedName>
        <fullName evidence="1">Uncharacterized protein</fullName>
    </submittedName>
</protein>
<accession>A0AAD6ZAL7</accession>
<reference evidence="1" key="1">
    <citation type="submission" date="2023-03" db="EMBL/GenBank/DDBJ databases">
        <title>Massive genome expansion in bonnet fungi (Mycena s.s.) driven by repeated elements and novel gene families across ecological guilds.</title>
        <authorList>
            <consortium name="Lawrence Berkeley National Laboratory"/>
            <person name="Harder C.B."/>
            <person name="Miyauchi S."/>
            <person name="Viragh M."/>
            <person name="Kuo A."/>
            <person name="Thoen E."/>
            <person name="Andreopoulos B."/>
            <person name="Lu D."/>
            <person name="Skrede I."/>
            <person name="Drula E."/>
            <person name="Henrissat B."/>
            <person name="Morin E."/>
            <person name="Kohler A."/>
            <person name="Barry K."/>
            <person name="LaButti K."/>
            <person name="Morin E."/>
            <person name="Salamov A."/>
            <person name="Lipzen A."/>
            <person name="Mereny Z."/>
            <person name="Hegedus B."/>
            <person name="Baldrian P."/>
            <person name="Stursova M."/>
            <person name="Weitz H."/>
            <person name="Taylor A."/>
            <person name="Grigoriev I.V."/>
            <person name="Nagy L.G."/>
            <person name="Martin F."/>
            <person name="Kauserud H."/>
        </authorList>
    </citation>
    <scope>NUCLEOTIDE SEQUENCE</scope>
    <source>
        <strain evidence="1">CBHHK002</strain>
    </source>
</reference>
<evidence type="ECO:0000313" key="2">
    <source>
        <dbReference type="Proteomes" id="UP001218218"/>
    </source>
</evidence>
<dbReference type="EMBL" id="JARIHO010000067">
    <property type="protein sequence ID" value="KAJ7314470.1"/>
    <property type="molecule type" value="Genomic_DNA"/>
</dbReference>
<organism evidence="1 2">
    <name type="scientific">Mycena albidolilacea</name>
    <dbReference type="NCBI Taxonomy" id="1033008"/>
    <lineage>
        <taxon>Eukaryota</taxon>
        <taxon>Fungi</taxon>
        <taxon>Dikarya</taxon>
        <taxon>Basidiomycota</taxon>
        <taxon>Agaricomycotina</taxon>
        <taxon>Agaricomycetes</taxon>
        <taxon>Agaricomycetidae</taxon>
        <taxon>Agaricales</taxon>
        <taxon>Marasmiineae</taxon>
        <taxon>Mycenaceae</taxon>
        <taxon>Mycena</taxon>
    </lineage>
</organism>
<name>A0AAD6ZAL7_9AGAR</name>
<dbReference type="AlphaFoldDB" id="A0AAD6ZAL7"/>
<gene>
    <name evidence="1" type="ORF">DFH08DRAFT_790949</name>
</gene>
<proteinExistence type="predicted"/>